<keyword evidence="2" id="KW-0274">FAD</keyword>
<evidence type="ECO:0000256" key="3">
    <source>
        <dbReference type="ARBA" id="ARBA00023002"/>
    </source>
</evidence>
<dbReference type="EMBL" id="KE346360">
    <property type="protein sequence ID" value="KJE89126.1"/>
    <property type="molecule type" value="Genomic_DNA"/>
</dbReference>
<dbReference type="STRING" id="595528.A0A0D2U1T1"/>
<keyword evidence="7" id="KW-1185">Reference proteome</keyword>
<feature type="domain" description="FAD-binding" evidence="5">
    <location>
        <begin position="113"/>
        <end position="247"/>
    </location>
</feature>
<protein>
    <recommendedName>
        <fullName evidence="5">FAD-binding domain-containing protein</fullName>
    </recommendedName>
</protein>
<sequence length="418" mass="45100">MPLRVAIIGGGIGGLVLAQLLRIRNNPDVLVQVFERDATAEARDQGYYLGLTGETVALLQPTFENLPKLAELLKDSRSTYTAARMVDANHNILVNFPVPAGGCFINRVDLRQALLQGLDVQWNKQFVSYSESLEDGAVHIQFRDGSTATADILVGADGANSPVREQRAPAVRYNDLGVTTIAGVSPLESASPAIRTLVNDGLVRWLGPDGHTVMMFPVFAVKEGQQSQLMWVLSYPGQRADWEGKFSGSGEDVTDEYSESSHARQALMEDCVARTQARFAPDLADIIRATPTEVNLFGPRQIYSTEVAQVRTLLSPPCGRVILLGDAAHATTTHRGLGANTAVADAADLAQSIAGAAGDSLALIQALQQYEKVMVARGIKVIKESVQVTGSIHSSGWSATWIRPAFLRVINVLIRLFV</sequence>
<accession>A0A0D2U1T1</accession>
<evidence type="ECO:0000256" key="2">
    <source>
        <dbReference type="ARBA" id="ARBA00022827"/>
    </source>
</evidence>
<dbReference type="GO" id="GO:0071949">
    <property type="term" value="F:FAD binding"/>
    <property type="evidence" value="ECO:0007669"/>
    <property type="project" value="InterPro"/>
</dbReference>
<gene>
    <name evidence="6" type="ORF">CAOG_000660</name>
</gene>
<dbReference type="Pfam" id="PF01494">
    <property type="entry name" value="FAD_binding_3"/>
    <property type="match status" value="2"/>
</dbReference>
<dbReference type="Proteomes" id="UP000008743">
    <property type="component" value="Unassembled WGS sequence"/>
</dbReference>
<evidence type="ECO:0000256" key="1">
    <source>
        <dbReference type="ARBA" id="ARBA00022630"/>
    </source>
</evidence>
<dbReference type="InterPro" id="IPR036188">
    <property type="entry name" value="FAD/NAD-bd_sf"/>
</dbReference>
<dbReference type="OMA" id="TLLFEPM"/>
<dbReference type="PANTHER" id="PTHR47178:SF6">
    <property type="entry name" value="FAD-BINDING DOMAIN-CONTAINING PROTEIN"/>
    <property type="match status" value="1"/>
</dbReference>
<keyword evidence="3" id="KW-0560">Oxidoreductase</keyword>
<dbReference type="PANTHER" id="PTHR47178">
    <property type="entry name" value="MONOOXYGENASE, FAD-BINDING"/>
    <property type="match status" value="1"/>
</dbReference>
<evidence type="ECO:0000313" key="6">
    <source>
        <dbReference type="EMBL" id="KJE89126.1"/>
    </source>
</evidence>
<proteinExistence type="predicted"/>
<evidence type="ECO:0000313" key="7">
    <source>
        <dbReference type="Proteomes" id="UP000008743"/>
    </source>
</evidence>
<dbReference type="PhylomeDB" id="A0A0D2U1T1"/>
<dbReference type="AlphaFoldDB" id="A0A0D2U1T1"/>
<dbReference type="InterPro" id="IPR002938">
    <property type="entry name" value="FAD-bd"/>
</dbReference>
<dbReference type="RefSeq" id="XP_004365531.1">
    <property type="nucleotide sequence ID" value="XM_004365474.2"/>
</dbReference>
<dbReference type="Gene3D" id="3.50.50.60">
    <property type="entry name" value="FAD/NAD(P)-binding domain"/>
    <property type="match status" value="1"/>
</dbReference>
<dbReference type="eggNOG" id="ENOG502S690">
    <property type="taxonomic scope" value="Eukaryota"/>
</dbReference>
<evidence type="ECO:0000256" key="4">
    <source>
        <dbReference type="ARBA" id="ARBA00023033"/>
    </source>
</evidence>
<dbReference type="GO" id="GO:0004497">
    <property type="term" value="F:monooxygenase activity"/>
    <property type="evidence" value="ECO:0007669"/>
    <property type="project" value="UniProtKB-KW"/>
</dbReference>
<dbReference type="OrthoDB" id="655030at2759"/>
<dbReference type="SUPFAM" id="SSF51905">
    <property type="entry name" value="FAD/NAD(P)-binding domain"/>
    <property type="match status" value="1"/>
</dbReference>
<reference evidence="7" key="1">
    <citation type="submission" date="2011-02" db="EMBL/GenBank/DDBJ databases">
        <title>The Genome Sequence of Capsaspora owczarzaki ATCC 30864.</title>
        <authorList>
            <person name="Russ C."/>
            <person name="Cuomo C."/>
            <person name="Burger G."/>
            <person name="Gray M.W."/>
            <person name="Holland P.W.H."/>
            <person name="King N."/>
            <person name="Lang F.B.F."/>
            <person name="Roger A.J."/>
            <person name="Ruiz-Trillo I."/>
            <person name="Young S.K."/>
            <person name="Zeng Q."/>
            <person name="Gargeya S."/>
            <person name="Alvarado L."/>
            <person name="Berlin A."/>
            <person name="Chapman S.B."/>
            <person name="Chen Z."/>
            <person name="Freedman E."/>
            <person name="Gellesch M."/>
            <person name="Goldberg J."/>
            <person name="Griggs A."/>
            <person name="Gujja S."/>
            <person name="Heilman E."/>
            <person name="Heiman D."/>
            <person name="Howarth C."/>
            <person name="Mehta T."/>
            <person name="Neiman D."/>
            <person name="Pearson M."/>
            <person name="Roberts A."/>
            <person name="Saif S."/>
            <person name="Shea T."/>
            <person name="Shenoy N."/>
            <person name="Sisk P."/>
            <person name="Stolte C."/>
            <person name="Sykes S."/>
            <person name="White J."/>
            <person name="Yandava C."/>
            <person name="Haas B."/>
            <person name="Nusbaum C."/>
            <person name="Birren B."/>
        </authorList>
    </citation>
    <scope>NUCLEOTIDE SEQUENCE</scope>
    <source>
        <strain evidence="7">ATCC 30864</strain>
    </source>
</reference>
<keyword evidence="4" id="KW-0503">Monooxygenase</keyword>
<dbReference type="PRINTS" id="PR00420">
    <property type="entry name" value="RNGMNOXGNASE"/>
</dbReference>
<evidence type="ECO:0000259" key="5">
    <source>
        <dbReference type="Pfam" id="PF01494"/>
    </source>
</evidence>
<organism evidence="6 7">
    <name type="scientific">Capsaspora owczarzaki (strain ATCC 30864)</name>
    <dbReference type="NCBI Taxonomy" id="595528"/>
    <lineage>
        <taxon>Eukaryota</taxon>
        <taxon>Filasterea</taxon>
        <taxon>Capsaspora</taxon>
    </lineage>
</organism>
<name>A0A0D2U1T1_CAPO3</name>
<feature type="domain" description="FAD-binding" evidence="5">
    <location>
        <begin position="310"/>
        <end position="358"/>
    </location>
</feature>
<keyword evidence="1" id="KW-0285">Flavoprotein</keyword>
<dbReference type="InParanoid" id="A0A0D2U1T1"/>